<name>A0A6C0C4B7_9ZZZZ</name>
<accession>A0A6C0C4B7</accession>
<proteinExistence type="predicted"/>
<feature type="transmembrane region" description="Helical" evidence="1">
    <location>
        <begin position="6"/>
        <end position="26"/>
    </location>
</feature>
<reference evidence="2" key="1">
    <citation type="journal article" date="2020" name="Nature">
        <title>Giant virus diversity and host interactions through global metagenomics.</title>
        <authorList>
            <person name="Schulz F."/>
            <person name="Roux S."/>
            <person name="Paez-Espino D."/>
            <person name="Jungbluth S."/>
            <person name="Walsh D.A."/>
            <person name="Denef V.J."/>
            <person name="McMahon K.D."/>
            <person name="Konstantinidis K.T."/>
            <person name="Eloe-Fadrosh E.A."/>
            <person name="Kyrpides N.C."/>
            <person name="Woyke T."/>
        </authorList>
    </citation>
    <scope>NUCLEOTIDE SEQUENCE</scope>
    <source>
        <strain evidence="2">GVMAG-M-3300020185-18</strain>
    </source>
</reference>
<keyword evidence="1" id="KW-1133">Transmembrane helix</keyword>
<keyword evidence="1" id="KW-0812">Transmembrane</keyword>
<protein>
    <submittedName>
        <fullName evidence="2">Uncharacterized protein</fullName>
    </submittedName>
</protein>
<sequence length="31" mass="3295">MGLAGILIVGFMLLCVGVCASMLLYVKLHTQ</sequence>
<keyword evidence="1" id="KW-0472">Membrane</keyword>
<organism evidence="2">
    <name type="scientific">viral metagenome</name>
    <dbReference type="NCBI Taxonomy" id="1070528"/>
    <lineage>
        <taxon>unclassified sequences</taxon>
        <taxon>metagenomes</taxon>
        <taxon>organismal metagenomes</taxon>
    </lineage>
</organism>
<evidence type="ECO:0000313" key="2">
    <source>
        <dbReference type="EMBL" id="QHS98363.1"/>
    </source>
</evidence>
<dbReference type="EMBL" id="MN739316">
    <property type="protein sequence ID" value="QHS98363.1"/>
    <property type="molecule type" value="Genomic_DNA"/>
</dbReference>
<dbReference type="AlphaFoldDB" id="A0A6C0C4B7"/>
<evidence type="ECO:0000256" key="1">
    <source>
        <dbReference type="SAM" id="Phobius"/>
    </source>
</evidence>